<organism evidence="2 3">
    <name type="scientific">Escallonia herrerae</name>
    <dbReference type="NCBI Taxonomy" id="1293975"/>
    <lineage>
        <taxon>Eukaryota</taxon>
        <taxon>Viridiplantae</taxon>
        <taxon>Streptophyta</taxon>
        <taxon>Embryophyta</taxon>
        <taxon>Tracheophyta</taxon>
        <taxon>Spermatophyta</taxon>
        <taxon>Magnoliopsida</taxon>
        <taxon>eudicotyledons</taxon>
        <taxon>Gunneridae</taxon>
        <taxon>Pentapetalae</taxon>
        <taxon>asterids</taxon>
        <taxon>campanulids</taxon>
        <taxon>Escalloniales</taxon>
        <taxon>Escalloniaceae</taxon>
        <taxon>Escallonia</taxon>
    </lineage>
</organism>
<protein>
    <recommendedName>
        <fullName evidence="1">SAC domain-containing protein</fullName>
    </recommendedName>
</protein>
<feature type="domain" description="SAC" evidence="1">
    <location>
        <begin position="40"/>
        <end position="82"/>
    </location>
</feature>
<gene>
    <name evidence="2" type="ORF">RJ639_039790</name>
</gene>
<dbReference type="GO" id="GO:0016791">
    <property type="term" value="F:phosphatase activity"/>
    <property type="evidence" value="ECO:0007669"/>
    <property type="project" value="InterPro"/>
</dbReference>
<dbReference type="Proteomes" id="UP001188597">
    <property type="component" value="Unassembled WGS sequence"/>
</dbReference>
<dbReference type="PROSITE" id="PS50275">
    <property type="entry name" value="SAC"/>
    <property type="match status" value="1"/>
</dbReference>
<evidence type="ECO:0000259" key="1">
    <source>
        <dbReference type="PROSITE" id="PS50275"/>
    </source>
</evidence>
<evidence type="ECO:0000313" key="3">
    <source>
        <dbReference type="Proteomes" id="UP001188597"/>
    </source>
</evidence>
<comment type="caution">
    <text evidence="2">The sequence shown here is derived from an EMBL/GenBank/DDBJ whole genome shotgun (WGS) entry which is preliminary data.</text>
</comment>
<dbReference type="InterPro" id="IPR002013">
    <property type="entry name" value="SAC_dom"/>
</dbReference>
<accession>A0AA89BCS2</accession>
<proteinExistence type="predicted"/>
<dbReference type="AlphaFoldDB" id="A0AA89BCS2"/>
<sequence>MTPHLPKYSNSLGTYLFEVSINSTAKPTTDFKHLQNTLTRLSIFGRDFSVSLISRRSRHFAGTRILIREVTIECYANELVDQ</sequence>
<dbReference type="EMBL" id="JAVXUP010000428">
    <property type="protein sequence ID" value="KAK3028096.1"/>
    <property type="molecule type" value="Genomic_DNA"/>
</dbReference>
<name>A0AA89BCS2_9ASTE</name>
<reference evidence="2" key="1">
    <citation type="submission" date="2022-12" db="EMBL/GenBank/DDBJ databases">
        <title>Draft genome assemblies for two species of Escallonia (Escalloniales).</title>
        <authorList>
            <person name="Chanderbali A."/>
            <person name="Dervinis C."/>
            <person name="Anghel I."/>
            <person name="Soltis D."/>
            <person name="Soltis P."/>
            <person name="Zapata F."/>
        </authorList>
    </citation>
    <scope>NUCLEOTIDE SEQUENCE</scope>
    <source>
        <strain evidence="2">UCBG64.0493</strain>
        <tissue evidence="2">Leaf</tissue>
    </source>
</reference>
<keyword evidence="3" id="KW-1185">Reference proteome</keyword>
<evidence type="ECO:0000313" key="2">
    <source>
        <dbReference type="EMBL" id="KAK3028096.1"/>
    </source>
</evidence>